<gene>
    <name evidence="3" type="ORF">BDK51DRAFT_14203</name>
</gene>
<organism evidence="3 4">
    <name type="scientific">Blyttiomyces helicus</name>
    <dbReference type="NCBI Taxonomy" id="388810"/>
    <lineage>
        <taxon>Eukaryota</taxon>
        <taxon>Fungi</taxon>
        <taxon>Fungi incertae sedis</taxon>
        <taxon>Chytridiomycota</taxon>
        <taxon>Chytridiomycota incertae sedis</taxon>
        <taxon>Chytridiomycetes</taxon>
        <taxon>Chytridiomycetes incertae sedis</taxon>
        <taxon>Blyttiomyces</taxon>
    </lineage>
</organism>
<evidence type="ECO:0000256" key="2">
    <source>
        <dbReference type="SAM" id="SignalP"/>
    </source>
</evidence>
<dbReference type="PANTHER" id="PTHR31965:SF1">
    <property type="entry name" value="TRANSMEMBRANE PROTEIN 42"/>
    <property type="match status" value="1"/>
</dbReference>
<feature type="non-terminal residue" evidence="3">
    <location>
        <position position="167"/>
    </location>
</feature>
<proteinExistence type="predicted"/>
<name>A0A4P9WDD4_9FUNG</name>
<dbReference type="EMBL" id="KZ995922">
    <property type="protein sequence ID" value="RKO89725.1"/>
    <property type="molecule type" value="Genomic_DNA"/>
</dbReference>
<feature type="non-terminal residue" evidence="3">
    <location>
        <position position="1"/>
    </location>
</feature>
<dbReference type="PANTHER" id="PTHR31965">
    <property type="entry name" value="TRANSMEMBRANE PROTEIN 42"/>
    <property type="match status" value="1"/>
</dbReference>
<evidence type="ECO:0000313" key="4">
    <source>
        <dbReference type="Proteomes" id="UP000269721"/>
    </source>
</evidence>
<reference evidence="4" key="1">
    <citation type="journal article" date="2018" name="Nat. Microbiol.">
        <title>Leveraging single-cell genomics to expand the fungal tree of life.</title>
        <authorList>
            <person name="Ahrendt S.R."/>
            <person name="Quandt C.A."/>
            <person name="Ciobanu D."/>
            <person name="Clum A."/>
            <person name="Salamov A."/>
            <person name="Andreopoulos B."/>
            <person name="Cheng J.F."/>
            <person name="Woyke T."/>
            <person name="Pelin A."/>
            <person name="Henrissat B."/>
            <person name="Reynolds N.K."/>
            <person name="Benny G.L."/>
            <person name="Smith M.E."/>
            <person name="James T.Y."/>
            <person name="Grigoriev I.V."/>
        </authorList>
    </citation>
    <scope>NUCLEOTIDE SEQUENCE [LARGE SCALE GENOMIC DNA]</scope>
</reference>
<keyword evidence="2" id="KW-0732">Signal</keyword>
<sequence length="167" mass="17558">STMGPRTHLLLGLLSGVFASLASVCAKLAADTSPSGGGIPYTLLCTSTLHDPALCRSDSAAQWSSDNAFEEYRKLALALRLVFLVLVFASNGAMWAVFTKALSVAPSSIQVTVVNSATNMCLTGILGKVLFEEPLSAQWWFGATFVVAGSVLLSEGQAESDKLEKAK</sequence>
<keyword evidence="1" id="KW-1133">Transmembrane helix</keyword>
<keyword evidence="1" id="KW-0812">Transmembrane</keyword>
<feature type="chain" id="PRO_5020675001" description="EamA domain-containing protein" evidence="2">
    <location>
        <begin position="23"/>
        <end position="167"/>
    </location>
</feature>
<dbReference type="Proteomes" id="UP000269721">
    <property type="component" value="Unassembled WGS sequence"/>
</dbReference>
<evidence type="ECO:0000313" key="3">
    <source>
        <dbReference type="EMBL" id="RKO89725.1"/>
    </source>
</evidence>
<feature type="transmembrane region" description="Helical" evidence="1">
    <location>
        <begin position="137"/>
        <end position="154"/>
    </location>
</feature>
<keyword evidence="4" id="KW-1185">Reference proteome</keyword>
<accession>A0A4P9WDD4</accession>
<keyword evidence="1" id="KW-0472">Membrane</keyword>
<dbReference type="Gene3D" id="1.10.3730.20">
    <property type="match status" value="1"/>
</dbReference>
<protein>
    <recommendedName>
        <fullName evidence="5">EamA domain-containing protein</fullName>
    </recommendedName>
</protein>
<dbReference type="InterPro" id="IPR039632">
    <property type="entry name" value="TMEM42"/>
</dbReference>
<feature type="signal peptide" evidence="2">
    <location>
        <begin position="1"/>
        <end position="22"/>
    </location>
</feature>
<dbReference type="InterPro" id="IPR037185">
    <property type="entry name" value="EmrE-like"/>
</dbReference>
<evidence type="ECO:0000256" key="1">
    <source>
        <dbReference type="SAM" id="Phobius"/>
    </source>
</evidence>
<evidence type="ECO:0008006" key="5">
    <source>
        <dbReference type="Google" id="ProtNLM"/>
    </source>
</evidence>
<dbReference type="AlphaFoldDB" id="A0A4P9WDD4"/>
<dbReference type="OrthoDB" id="5854584at2759"/>
<feature type="transmembrane region" description="Helical" evidence="1">
    <location>
        <begin position="77"/>
        <end position="97"/>
    </location>
</feature>
<dbReference type="SUPFAM" id="SSF103481">
    <property type="entry name" value="Multidrug resistance efflux transporter EmrE"/>
    <property type="match status" value="1"/>
</dbReference>